<dbReference type="GO" id="GO:0003735">
    <property type="term" value="F:structural constituent of ribosome"/>
    <property type="evidence" value="ECO:0007669"/>
    <property type="project" value="InterPro"/>
</dbReference>
<evidence type="ECO:0000256" key="6">
    <source>
        <dbReference type="PROSITE-ProRule" id="PRU00708"/>
    </source>
</evidence>
<dbReference type="NCBIfam" id="TIGR00756">
    <property type="entry name" value="PPR"/>
    <property type="match status" value="3"/>
</dbReference>
<dbReference type="PANTHER" id="PTHR47447">
    <property type="entry name" value="OS03G0856100 PROTEIN"/>
    <property type="match status" value="1"/>
</dbReference>
<dbReference type="SUPFAM" id="SSF54570">
    <property type="entry name" value="Ribosomal protein S19"/>
    <property type="match status" value="1"/>
</dbReference>
<dbReference type="EMBL" id="CM031812">
    <property type="protein sequence ID" value="KAG6656310.1"/>
    <property type="molecule type" value="Genomic_DNA"/>
</dbReference>
<keyword evidence="10" id="KW-1185">Reference proteome</keyword>
<evidence type="ECO:0000256" key="5">
    <source>
        <dbReference type="ARBA" id="ARBA00023274"/>
    </source>
</evidence>
<dbReference type="InterPro" id="IPR002222">
    <property type="entry name" value="Ribosomal_uS19"/>
</dbReference>
<dbReference type="Gene3D" id="3.30.860.10">
    <property type="entry name" value="30s Ribosomal Protein S19, Chain A"/>
    <property type="match status" value="1"/>
</dbReference>
<dbReference type="Proteomes" id="UP000811246">
    <property type="component" value="Chromosome 4"/>
</dbReference>
<evidence type="ECO:0000313" key="8">
    <source>
        <dbReference type="EMBL" id="KAG6656310.1"/>
    </source>
</evidence>
<evidence type="ECO:0000313" key="10">
    <source>
        <dbReference type="Proteomes" id="UP000811609"/>
    </source>
</evidence>
<evidence type="ECO:0008006" key="11">
    <source>
        <dbReference type="Google" id="ProtNLM"/>
    </source>
</evidence>
<feature type="repeat" description="PPR" evidence="6">
    <location>
        <begin position="244"/>
        <end position="278"/>
    </location>
</feature>
<dbReference type="HAMAP" id="MF_00531">
    <property type="entry name" value="Ribosomal_uS19"/>
    <property type="match status" value="1"/>
</dbReference>
<reference evidence="9" key="2">
    <citation type="submission" date="2021-01" db="EMBL/GenBank/DDBJ databases">
        <authorList>
            <person name="Lovell J.T."/>
            <person name="Bentley N."/>
            <person name="Bhattarai G."/>
            <person name="Jenkins J.W."/>
            <person name="Sreedasyam A."/>
            <person name="Alarcon Y."/>
            <person name="Bock C."/>
            <person name="Boston L."/>
            <person name="Carlson J."/>
            <person name="Cervantes K."/>
            <person name="Clermont K."/>
            <person name="Krom N."/>
            <person name="Kubenka K."/>
            <person name="Mamidi S."/>
            <person name="Mattison C."/>
            <person name="Monteros M."/>
            <person name="Pisani C."/>
            <person name="Plott C."/>
            <person name="Rajasekar S."/>
            <person name="Rhein H.S."/>
            <person name="Rohla C."/>
            <person name="Song M."/>
            <person name="Hilaire R.S."/>
            <person name="Shu S."/>
            <person name="Wells L."/>
            <person name="Wang X."/>
            <person name="Webber J."/>
            <person name="Heerema R.J."/>
            <person name="Klein P."/>
            <person name="Conner P."/>
            <person name="Grauke L."/>
            <person name="Grimwood J."/>
            <person name="Schmutz J."/>
            <person name="Randall J.J."/>
        </authorList>
    </citation>
    <scope>NUCLEOTIDE SEQUENCE</scope>
    <source>
        <tissue evidence="9">Leaf</tissue>
    </source>
</reference>
<evidence type="ECO:0000256" key="3">
    <source>
        <dbReference type="ARBA" id="ARBA00022737"/>
    </source>
</evidence>
<dbReference type="AlphaFoldDB" id="A0A8T1QN66"/>
<dbReference type="Pfam" id="PF01535">
    <property type="entry name" value="PPR"/>
    <property type="match status" value="2"/>
</dbReference>
<dbReference type="InterPro" id="IPR023575">
    <property type="entry name" value="Ribosomal_uS19_SF"/>
</dbReference>
<reference evidence="8" key="1">
    <citation type="submission" date="2020-12" db="EMBL/GenBank/DDBJ databases">
        <title>WGS assembly of Carya illinoinensis cv. Pawnee.</title>
        <authorList>
            <person name="Platts A."/>
            <person name="Shu S."/>
            <person name="Wright S."/>
            <person name="Barry K."/>
            <person name="Edger P."/>
            <person name="Pires J.C."/>
            <person name="Schmutz J."/>
        </authorList>
    </citation>
    <scope>NUCLEOTIDE SEQUENCE</scope>
    <source>
        <tissue evidence="8">Leaf</tissue>
    </source>
</reference>
<proteinExistence type="inferred from homology"/>
<dbReference type="PANTHER" id="PTHR47447:SF17">
    <property type="entry name" value="OS12G0638900 PROTEIN"/>
    <property type="match status" value="1"/>
</dbReference>
<dbReference type="GO" id="GO:1990904">
    <property type="term" value="C:ribonucleoprotein complex"/>
    <property type="evidence" value="ECO:0007669"/>
    <property type="project" value="UniProtKB-KW"/>
</dbReference>
<accession>A0A8T1QN66</accession>
<evidence type="ECO:0000256" key="4">
    <source>
        <dbReference type="ARBA" id="ARBA00022980"/>
    </source>
</evidence>
<evidence type="ECO:0000256" key="1">
    <source>
        <dbReference type="ARBA" id="ARBA00007345"/>
    </source>
</evidence>
<feature type="repeat" description="PPR" evidence="6">
    <location>
        <begin position="173"/>
        <end position="207"/>
    </location>
</feature>
<dbReference type="GO" id="GO:0005840">
    <property type="term" value="C:ribosome"/>
    <property type="evidence" value="ECO:0007669"/>
    <property type="project" value="UniProtKB-KW"/>
</dbReference>
<comment type="caution">
    <text evidence="8">The sequence shown here is derived from an EMBL/GenBank/DDBJ whole genome shotgun (WGS) entry which is preliminary data.</text>
</comment>
<protein>
    <recommendedName>
        <fullName evidence="11">Ribosomal protein S19</fullName>
    </recommendedName>
</protein>
<evidence type="ECO:0000256" key="7">
    <source>
        <dbReference type="RuleBase" id="RU003485"/>
    </source>
</evidence>
<dbReference type="EMBL" id="CM031828">
    <property type="protein sequence ID" value="KAG6715801.1"/>
    <property type="molecule type" value="Genomic_DNA"/>
</dbReference>
<comment type="similarity">
    <text evidence="2">Belongs to the PPR family. P subfamily.</text>
</comment>
<dbReference type="GO" id="GO:0003723">
    <property type="term" value="F:RNA binding"/>
    <property type="evidence" value="ECO:0007669"/>
    <property type="project" value="InterPro"/>
</dbReference>
<dbReference type="Gene3D" id="1.25.40.10">
    <property type="entry name" value="Tetratricopeptide repeat domain"/>
    <property type="match status" value="2"/>
</dbReference>
<dbReference type="PRINTS" id="PR00975">
    <property type="entry name" value="RIBOSOMALS19"/>
</dbReference>
<dbReference type="PROSITE" id="PS51375">
    <property type="entry name" value="PPR"/>
    <property type="match status" value="3"/>
</dbReference>
<dbReference type="OrthoDB" id="185373at2759"/>
<gene>
    <name evidence="8" type="ORF">CIPAW_04G013600</name>
    <name evidence="9" type="ORF">I3842_04G014100</name>
</gene>
<dbReference type="FunFam" id="3.30.860.10:FF:000003">
    <property type="entry name" value="Ribosomal protein S19, mitochondrial"/>
    <property type="match status" value="1"/>
</dbReference>
<name>A0A8T1QN66_CARIL</name>
<keyword evidence="4 7" id="KW-0689">Ribosomal protein</keyword>
<comment type="similarity">
    <text evidence="1 7">Belongs to the universal ribosomal protein uS19 family.</text>
</comment>
<dbReference type="GO" id="GO:0006412">
    <property type="term" value="P:translation"/>
    <property type="evidence" value="ECO:0007669"/>
    <property type="project" value="InterPro"/>
</dbReference>
<sequence length="382" mass="42978">MAGARLISRAFLQASNNTHSLHLTFGKRLLTFLHASSPFPSESFVPASARNSRISPPCYWFPSGGMMLSSIHRQDRLFAAEASSNTTKKEDEDGKNDMAKARSTKEIEPFDKMAVVEEPKDPNNLQEIFHHMRTKDGLLNNAHKMFDALSEDGLTNEASELFAQIKEKGHIPSVVAYTAVIEAYANAGQPKEALRVYLRMLASGIAPNAYTYSVLVKGLAADAKYIGDAKKYVMEMMSNGMRPNAGTYMAVFEALAGEHKLGEAREFLEQMKNNGFLPDEKAVRKALNNKQGRSMWRGSFIDAFLFKTKKNRDLLVNRKIWSRRSIIWPEFVNCAVRIYNGKAFVRCKLTEQKVGHKFGEFALTRKRRPRTKLAQGKKSGKK</sequence>
<dbReference type="PROSITE" id="PS00323">
    <property type="entry name" value="RIBOSOMAL_S19"/>
    <property type="match status" value="1"/>
</dbReference>
<dbReference type="Proteomes" id="UP000811609">
    <property type="component" value="Chromosome 4"/>
</dbReference>
<evidence type="ECO:0000313" key="9">
    <source>
        <dbReference type="EMBL" id="KAG6715801.1"/>
    </source>
</evidence>
<dbReference type="InterPro" id="IPR020934">
    <property type="entry name" value="Ribosomal_uS19_CS"/>
</dbReference>
<dbReference type="Pfam" id="PF13041">
    <property type="entry name" value="PPR_2"/>
    <property type="match status" value="1"/>
</dbReference>
<evidence type="ECO:0000256" key="2">
    <source>
        <dbReference type="ARBA" id="ARBA00007626"/>
    </source>
</evidence>
<dbReference type="InterPro" id="IPR002885">
    <property type="entry name" value="PPR_rpt"/>
</dbReference>
<dbReference type="Pfam" id="PF00203">
    <property type="entry name" value="Ribosomal_S19"/>
    <property type="match status" value="1"/>
</dbReference>
<keyword evidence="5 7" id="KW-0687">Ribonucleoprotein</keyword>
<dbReference type="InterPro" id="IPR011990">
    <property type="entry name" value="TPR-like_helical_dom_sf"/>
</dbReference>
<organism evidence="8 10">
    <name type="scientific">Carya illinoinensis</name>
    <name type="common">Pecan</name>
    <dbReference type="NCBI Taxonomy" id="32201"/>
    <lineage>
        <taxon>Eukaryota</taxon>
        <taxon>Viridiplantae</taxon>
        <taxon>Streptophyta</taxon>
        <taxon>Embryophyta</taxon>
        <taxon>Tracheophyta</taxon>
        <taxon>Spermatophyta</taxon>
        <taxon>Magnoliopsida</taxon>
        <taxon>eudicotyledons</taxon>
        <taxon>Gunneridae</taxon>
        <taxon>Pentapetalae</taxon>
        <taxon>rosids</taxon>
        <taxon>fabids</taxon>
        <taxon>Fagales</taxon>
        <taxon>Juglandaceae</taxon>
        <taxon>Carya</taxon>
    </lineage>
</organism>
<keyword evidence="3" id="KW-0677">Repeat</keyword>
<feature type="repeat" description="PPR" evidence="6">
    <location>
        <begin position="208"/>
        <end position="243"/>
    </location>
</feature>